<dbReference type="AlphaFoldDB" id="A0A0V1MEM0"/>
<sequence>MIDKKEKKENSNQHVHMKVVMRCIFANIPSMKTPLFSIIDQHCALFTMIFFVDSSKVSNTSNTEHAQSFQMIIIILNVKYVLIEDWLICTAFDCFDKCVLRIFFKASAEI</sequence>
<gene>
    <name evidence="1" type="ORF">T10_10116</name>
</gene>
<dbReference type="Proteomes" id="UP000054843">
    <property type="component" value="Unassembled WGS sequence"/>
</dbReference>
<accession>A0A0V1MEM0</accession>
<protein>
    <submittedName>
        <fullName evidence="1">Uncharacterized protein</fullName>
    </submittedName>
</protein>
<dbReference type="EMBL" id="JYDO01000122">
    <property type="protein sequence ID" value="KRZ70035.1"/>
    <property type="molecule type" value="Genomic_DNA"/>
</dbReference>
<evidence type="ECO:0000313" key="1">
    <source>
        <dbReference type="EMBL" id="KRZ70035.1"/>
    </source>
</evidence>
<organism evidence="1 2">
    <name type="scientific">Trichinella papuae</name>
    <dbReference type="NCBI Taxonomy" id="268474"/>
    <lineage>
        <taxon>Eukaryota</taxon>
        <taxon>Metazoa</taxon>
        <taxon>Ecdysozoa</taxon>
        <taxon>Nematoda</taxon>
        <taxon>Enoplea</taxon>
        <taxon>Dorylaimia</taxon>
        <taxon>Trichinellida</taxon>
        <taxon>Trichinellidae</taxon>
        <taxon>Trichinella</taxon>
    </lineage>
</organism>
<name>A0A0V1MEM0_9BILA</name>
<reference evidence="1 2" key="1">
    <citation type="submission" date="2015-01" db="EMBL/GenBank/DDBJ databases">
        <title>Evolution of Trichinella species and genotypes.</title>
        <authorList>
            <person name="Korhonen P.K."/>
            <person name="Edoardo P."/>
            <person name="Giuseppe L.R."/>
            <person name="Gasser R.B."/>
        </authorList>
    </citation>
    <scope>NUCLEOTIDE SEQUENCE [LARGE SCALE GENOMIC DNA]</scope>
    <source>
        <strain evidence="1">ISS1980</strain>
    </source>
</reference>
<comment type="caution">
    <text evidence="1">The sequence shown here is derived from an EMBL/GenBank/DDBJ whole genome shotgun (WGS) entry which is preliminary data.</text>
</comment>
<proteinExistence type="predicted"/>
<keyword evidence="2" id="KW-1185">Reference proteome</keyword>
<evidence type="ECO:0000313" key="2">
    <source>
        <dbReference type="Proteomes" id="UP000054843"/>
    </source>
</evidence>